<evidence type="ECO:0000256" key="1">
    <source>
        <dbReference type="ARBA" id="ARBA00023319"/>
    </source>
</evidence>
<protein>
    <recommendedName>
        <fullName evidence="3">Ig-like domain-containing protein</fullName>
    </recommendedName>
</protein>
<dbReference type="InterPro" id="IPR013783">
    <property type="entry name" value="Ig-like_fold"/>
</dbReference>
<evidence type="ECO:0000259" key="3">
    <source>
        <dbReference type="PROSITE" id="PS50835"/>
    </source>
</evidence>
<feature type="domain" description="Ig-like" evidence="3">
    <location>
        <begin position="211"/>
        <end position="306"/>
    </location>
</feature>
<reference evidence="4" key="2">
    <citation type="submission" date="2025-08" db="UniProtKB">
        <authorList>
            <consortium name="Ensembl"/>
        </authorList>
    </citation>
    <scope>IDENTIFICATION</scope>
</reference>
<keyword evidence="5" id="KW-1185">Reference proteome</keyword>
<dbReference type="PROSITE" id="PS50835">
    <property type="entry name" value="IG_LIKE"/>
    <property type="match status" value="3"/>
</dbReference>
<dbReference type="Proteomes" id="UP000694397">
    <property type="component" value="Chromosome 3"/>
</dbReference>
<evidence type="ECO:0000313" key="5">
    <source>
        <dbReference type="Proteomes" id="UP000694397"/>
    </source>
</evidence>
<name>A0A8C9TWG4_SCLFO</name>
<dbReference type="FunFam" id="2.60.40.10:FF:000463">
    <property type="entry name" value="Immunoglobulin heavy constant gamma 1"/>
    <property type="match status" value="1"/>
</dbReference>
<dbReference type="InterPro" id="IPR036179">
    <property type="entry name" value="Ig-like_dom_sf"/>
</dbReference>
<dbReference type="PROSITE" id="PS00290">
    <property type="entry name" value="IG_MHC"/>
    <property type="match status" value="1"/>
</dbReference>
<dbReference type="AlphaFoldDB" id="A0A8C9TWG4"/>
<evidence type="ECO:0000313" key="4">
    <source>
        <dbReference type="Ensembl" id="ENSSFOP00015059563.1"/>
    </source>
</evidence>
<feature type="transmembrane region" description="Helical" evidence="2">
    <location>
        <begin position="355"/>
        <end position="375"/>
    </location>
</feature>
<dbReference type="CDD" id="cd05768">
    <property type="entry name" value="IgC1_CH3_IgAGD_CH4_IgAEM"/>
    <property type="match status" value="1"/>
</dbReference>
<dbReference type="Pfam" id="PF07654">
    <property type="entry name" value="C1-set"/>
    <property type="match status" value="3"/>
</dbReference>
<dbReference type="InterPro" id="IPR003597">
    <property type="entry name" value="Ig_C1-set"/>
</dbReference>
<dbReference type="SMART" id="SM00407">
    <property type="entry name" value="IGc1"/>
    <property type="match status" value="3"/>
</dbReference>
<dbReference type="InterPro" id="IPR003006">
    <property type="entry name" value="Ig/MHC_CS"/>
</dbReference>
<reference evidence="4 5" key="1">
    <citation type="submission" date="2019-04" db="EMBL/GenBank/DDBJ databases">
        <authorList>
            <consortium name="Wellcome Sanger Institute Data Sharing"/>
        </authorList>
    </citation>
    <scope>NUCLEOTIDE SEQUENCE [LARGE SCALE GENOMIC DNA]</scope>
</reference>
<dbReference type="OrthoDB" id="9945861at2759"/>
<dbReference type="Gene3D" id="2.60.40.10">
    <property type="entry name" value="Immunoglobulins"/>
    <property type="match status" value="3"/>
</dbReference>
<keyword evidence="2" id="KW-0472">Membrane</keyword>
<proteinExistence type="predicted"/>
<feature type="domain" description="Ig-like" evidence="3">
    <location>
        <begin position="101"/>
        <end position="203"/>
    </location>
</feature>
<dbReference type="Ensembl" id="ENSSFOT00015054672.1">
    <property type="protein sequence ID" value="ENSSFOP00015059563.1"/>
    <property type="gene ID" value="ENSSFOG00015031378.1"/>
</dbReference>
<keyword evidence="2" id="KW-1133">Transmembrane helix</keyword>
<feature type="domain" description="Ig-like" evidence="3">
    <location>
        <begin position="5"/>
        <end position="88"/>
    </location>
</feature>
<sequence>AQTAPTSVFGLLPCGSGSGAELLSLGCLASGYFPADSVTFKWTDANGKSVSDFLQYPSVKSGATYSAVSQLQVKAADFGGEKSYKCTAVYPGGQKTEEQEPALYKSTLCTRNTKKLDIENQTATFACLARDFSPASHTFKWQKNGKDMGEGVTSYPETERKNGETLYSATSFLTLTETEWKKDKTTVTCIFSNKAGTFTKTVTQASSGNSPSVYLLAPGEPSQSEEVTLTCYAKNFYPKEVFIVWLEGDKPVEDETMYSSTSLIEMENTFAIYSRLTVRTKSWEGGVVYSCVVYHEAIPMSMKTIVRTIDNTSLKPTLVNLSTLLHGTHPWCIWSTATYQVQQCDGNEDGAGRTAVTFVILFLITLLYGVGATITKVMTVGLNGKNACLWIQVFMRYIFTNESIL</sequence>
<dbReference type="InterPro" id="IPR007110">
    <property type="entry name" value="Ig-like_dom"/>
</dbReference>
<organism evidence="4 5">
    <name type="scientific">Scleropages formosus</name>
    <name type="common">Asian bonytongue</name>
    <name type="synonym">Osteoglossum formosum</name>
    <dbReference type="NCBI Taxonomy" id="113540"/>
    <lineage>
        <taxon>Eukaryota</taxon>
        <taxon>Metazoa</taxon>
        <taxon>Chordata</taxon>
        <taxon>Craniata</taxon>
        <taxon>Vertebrata</taxon>
        <taxon>Euteleostomi</taxon>
        <taxon>Actinopterygii</taxon>
        <taxon>Neopterygii</taxon>
        <taxon>Teleostei</taxon>
        <taxon>Osteoglossocephala</taxon>
        <taxon>Osteoglossomorpha</taxon>
        <taxon>Osteoglossiformes</taxon>
        <taxon>Osteoglossidae</taxon>
        <taxon>Scleropages</taxon>
    </lineage>
</organism>
<accession>A0A8C9TWG4</accession>
<dbReference type="SUPFAM" id="SSF48726">
    <property type="entry name" value="Immunoglobulin"/>
    <property type="match status" value="3"/>
</dbReference>
<reference evidence="4" key="3">
    <citation type="submission" date="2025-09" db="UniProtKB">
        <authorList>
            <consortium name="Ensembl"/>
        </authorList>
    </citation>
    <scope>IDENTIFICATION</scope>
</reference>
<dbReference type="GeneTree" id="ENSGT00940000161491"/>
<dbReference type="PANTHER" id="PTHR23411">
    <property type="entry name" value="TAPASIN"/>
    <property type="match status" value="1"/>
</dbReference>
<keyword evidence="2" id="KW-0812">Transmembrane</keyword>
<keyword evidence="1" id="KW-0393">Immunoglobulin domain</keyword>
<dbReference type="InterPro" id="IPR050380">
    <property type="entry name" value="Immune_Resp_Modulators"/>
</dbReference>
<evidence type="ECO:0000256" key="2">
    <source>
        <dbReference type="SAM" id="Phobius"/>
    </source>
</evidence>